<dbReference type="EMBL" id="FWFN01000002">
    <property type="protein sequence ID" value="SLN27226.1"/>
    <property type="molecule type" value="Genomic_DNA"/>
</dbReference>
<evidence type="ECO:0000259" key="1">
    <source>
        <dbReference type="Pfam" id="PF01636"/>
    </source>
</evidence>
<keyword evidence="2" id="KW-0808">Transferase</keyword>
<dbReference type="GO" id="GO:0016740">
    <property type="term" value="F:transferase activity"/>
    <property type="evidence" value="ECO:0007669"/>
    <property type="project" value="UniProtKB-KW"/>
</dbReference>
<gene>
    <name evidence="2" type="ORF">PSM7751_01037</name>
</gene>
<dbReference type="Pfam" id="PF01636">
    <property type="entry name" value="APH"/>
    <property type="match status" value="1"/>
</dbReference>
<evidence type="ECO:0000313" key="3">
    <source>
        <dbReference type="Proteomes" id="UP000193963"/>
    </source>
</evidence>
<dbReference type="Gene3D" id="3.90.1200.10">
    <property type="match status" value="1"/>
</dbReference>
<dbReference type="AlphaFoldDB" id="A0A1X6YPC4"/>
<dbReference type="Proteomes" id="UP000193963">
    <property type="component" value="Unassembled WGS sequence"/>
</dbReference>
<dbReference type="RefSeq" id="WP_085886940.1">
    <property type="nucleotide sequence ID" value="NZ_FWFN01000002.1"/>
</dbReference>
<dbReference type="OrthoDB" id="7845153at2"/>
<dbReference type="InterPro" id="IPR011009">
    <property type="entry name" value="Kinase-like_dom_sf"/>
</dbReference>
<feature type="domain" description="Aminoglycoside phosphotransferase" evidence="1">
    <location>
        <begin position="54"/>
        <end position="225"/>
    </location>
</feature>
<dbReference type="SUPFAM" id="SSF56112">
    <property type="entry name" value="Protein kinase-like (PK-like)"/>
    <property type="match status" value="1"/>
</dbReference>
<evidence type="ECO:0000313" key="2">
    <source>
        <dbReference type="EMBL" id="SLN27226.1"/>
    </source>
</evidence>
<proteinExistence type="predicted"/>
<protein>
    <submittedName>
        <fullName evidence="2">Phosphotransferase enzyme family protein</fullName>
    </submittedName>
</protein>
<organism evidence="2 3">
    <name type="scientific">Pseudooceanicola marinus</name>
    <dbReference type="NCBI Taxonomy" id="396013"/>
    <lineage>
        <taxon>Bacteria</taxon>
        <taxon>Pseudomonadati</taxon>
        <taxon>Pseudomonadota</taxon>
        <taxon>Alphaproteobacteria</taxon>
        <taxon>Rhodobacterales</taxon>
        <taxon>Paracoccaceae</taxon>
        <taxon>Pseudooceanicola</taxon>
    </lineage>
</organism>
<dbReference type="InterPro" id="IPR002575">
    <property type="entry name" value="Aminoglycoside_PTrfase"/>
</dbReference>
<name>A0A1X6YPC4_9RHOB</name>
<accession>A0A1X6YPC4</accession>
<reference evidence="2 3" key="1">
    <citation type="submission" date="2017-03" db="EMBL/GenBank/DDBJ databases">
        <authorList>
            <person name="Afonso C.L."/>
            <person name="Miller P.J."/>
            <person name="Scott M.A."/>
            <person name="Spackman E."/>
            <person name="Goraichik I."/>
            <person name="Dimitrov K.M."/>
            <person name="Suarez D.L."/>
            <person name="Swayne D.E."/>
        </authorList>
    </citation>
    <scope>NUCLEOTIDE SEQUENCE [LARGE SCALE GENOMIC DNA]</scope>
    <source>
        <strain evidence="2 3">CECT 7751</strain>
    </source>
</reference>
<keyword evidence="3" id="KW-1185">Reference proteome</keyword>
<sequence length="326" mass="36338">MLRFLDFDRDLAEACATEFLASDAGRAALPGGATGRPDFLRLDGAKAPDLDRSVLRMEMGGGSFVLKLNQVPKQAGRIAEEYRALRQAARVFAPYPDLGVIEALYLSPGETFMVTRFHDVPTVLERMEEGADPLPLCHRAGRWLAVLHGQSPAEEARFWPKWIFARLEELRAKGPQAPAADFRPLIRALRQQVEGLRGCPVPRVLSHGDFHAGNLLVEEKRLLGLDLFEEKRKLAVYDMVDFLKGDIRADAPEAEIDAGGVRRQVRAALLQGYGQPVNEELLSFLLRAQLLIDWLHIDAARHAESPFLQGKYKRLENRLALAFAAA</sequence>